<dbReference type="EMBL" id="NMUH01003343">
    <property type="protein sequence ID" value="MQM05083.1"/>
    <property type="molecule type" value="Genomic_DNA"/>
</dbReference>
<dbReference type="AlphaFoldDB" id="A0A843W1U9"/>
<organism evidence="2 3">
    <name type="scientific">Colocasia esculenta</name>
    <name type="common">Wild taro</name>
    <name type="synonym">Arum esculentum</name>
    <dbReference type="NCBI Taxonomy" id="4460"/>
    <lineage>
        <taxon>Eukaryota</taxon>
        <taxon>Viridiplantae</taxon>
        <taxon>Streptophyta</taxon>
        <taxon>Embryophyta</taxon>
        <taxon>Tracheophyta</taxon>
        <taxon>Spermatophyta</taxon>
        <taxon>Magnoliopsida</taxon>
        <taxon>Liliopsida</taxon>
        <taxon>Araceae</taxon>
        <taxon>Aroideae</taxon>
        <taxon>Colocasieae</taxon>
        <taxon>Colocasia</taxon>
    </lineage>
</organism>
<proteinExistence type="predicted"/>
<evidence type="ECO:0000313" key="2">
    <source>
        <dbReference type="EMBL" id="MQM05083.1"/>
    </source>
</evidence>
<sequence>MAAAAAVSSLALGFLCSLPHRPSSSSRFPSLSPRKAGRSTIVATAGPPTRGSSRPRGTPAQEERDVNNGFLPQVIMTFKRKSKSRMGMRPSDERFNYESSYSSLF</sequence>
<evidence type="ECO:0000313" key="3">
    <source>
        <dbReference type="Proteomes" id="UP000652761"/>
    </source>
</evidence>
<reference evidence="2" key="1">
    <citation type="submission" date="2017-07" db="EMBL/GenBank/DDBJ databases">
        <title>Taro Niue Genome Assembly and Annotation.</title>
        <authorList>
            <person name="Atibalentja N."/>
            <person name="Keating K."/>
            <person name="Fields C.J."/>
        </authorList>
    </citation>
    <scope>NUCLEOTIDE SEQUENCE</scope>
    <source>
        <strain evidence="2">Niue_2</strain>
        <tissue evidence="2">Leaf</tissue>
    </source>
</reference>
<dbReference type="Proteomes" id="UP000652761">
    <property type="component" value="Unassembled WGS sequence"/>
</dbReference>
<gene>
    <name evidence="2" type="ORF">Taro_037891</name>
</gene>
<name>A0A843W1U9_COLES</name>
<comment type="caution">
    <text evidence="2">The sequence shown here is derived from an EMBL/GenBank/DDBJ whole genome shotgun (WGS) entry which is preliminary data.</text>
</comment>
<protein>
    <submittedName>
        <fullName evidence="2">Uncharacterized protein</fullName>
    </submittedName>
</protein>
<keyword evidence="3" id="KW-1185">Reference proteome</keyword>
<feature type="compositionally biased region" description="Low complexity" evidence="1">
    <location>
        <begin position="20"/>
        <end position="34"/>
    </location>
</feature>
<feature type="region of interest" description="Disordered" evidence="1">
    <location>
        <begin position="20"/>
        <end position="105"/>
    </location>
</feature>
<evidence type="ECO:0000256" key="1">
    <source>
        <dbReference type="SAM" id="MobiDB-lite"/>
    </source>
</evidence>
<accession>A0A843W1U9</accession>